<sequence>MIWKQMMAVFFCAEGILAFQALRQPRQERVVSVRLDLRRRVSLLQSFVLAISRQDRIVN</sequence>
<keyword evidence="2" id="KW-1185">Reference proteome</keyword>
<accession>A0A517NVB0</accession>
<evidence type="ECO:0000313" key="1">
    <source>
        <dbReference type="EMBL" id="QDT11060.1"/>
    </source>
</evidence>
<name>A0A517NVB0_9BACT</name>
<evidence type="ECO:0000313" key="2">
    <source>
        <dbReference type="Proteomes" id="UP000319817"/>
    </source>
</evidence>
<gene>
    <name evidence="1" type="ORF">K239x_30540</name>
</gene>
<dbReference type="EMBL" id="CP036526">
    <property type="protein sequence ID" value="QDT11060.1"/>
    <property type="molecule type" value="Genomic_DNA"/>
</dbReference>
<proteinExistence type="predicted"/>
<protein>
    <submittedName>
        <fullName evidence="1">Uncharacterized protein</fullName>
    </submittedName>
</protein>
<reference evidence="1 2" key="1">
    <citation type="submission" date="2019-02" db="EMBL/GenBank/DDBJ databases">
        <title>Deep-cultivation of Planctomycetes and their phenomic and genomic characterization uncovers novel biology.</title>
        <authorList>
            <person name="Wiegand S."/>
            <person name="Jogler M."/>
            <person name="Boedeker C."/>
            <person name="Pinto D."/>
            <person name="Vollmers J."/>
            <person name="Rivas-Marin E."/>
            <person name="Kohn T."/>
            <person name="Peeters S.H."/>
            <person name="Heuer A."/>
            <person name="Rast P."/>
            <person name="Oberbeckmann S."/>
            <person name="Bunk B."/>
            <person name="Jeske O."/>
            <person name="Meyerdierks A."/>
            <person name="Storesund J.E."/>
            <person name="Kallscheuer N."/>
            <person name="Luecker S."/>
            <person name="Lage O.M."/>
            <person name="Pohl T."/>
            <person name="Merkel B.J."/>
            <person name="Hornburger P."/>
            <person name="Mueller R.-W."/>
            <person name="Bruemmer F."/>
            <person name="Labrenz M."/>
            <person name="Spormann A.M."/>
            <person name="Op den Camp H."/>
            <person name="Overmann J."/>
            <person name="Amann R."/>
            <person name="Jetten M.S.M."/>
            <person name="Mascher T."/>
            <person name="Medema M.H."/>
            <person name="Devos D.P."/>
            <person name="Kaster A.-K."/>
            <person name="Ovreas L."/>
            <person name="Rohde M."/>
            <person name="Galperin M.Y."/>
            <person name="Jogler C."/>
        </authorList>
    </citation>
    <scope>NUCLEOTIDE SEQUENCE [LARGE SCALE GENOMIC DNA]</scope>
    <source>
        <strain evidence="1 2">K23_9</strain>
    </source>
</reference>
<organism evidence="1 2">
    <name type="scientific">Stieleria marina</name>
    <dbReference type="NCBI Taxonomy" id="1930275"/>
    <lineage>
        <taxon>Bacteria</taxon>
        <taxon>Pseudomonadati</taxon>
        <taxon>Planctomycetota</taxon>
        <taxon>Planctomycetia</taxon>
        <taxon>Pirellulales</taxon>
        <taxon>Pirellulaceae</taxon>
        <taxon>Stieleria</taxon>
    </lineage>
</organism>
<dbReference type="Proteomes" id="UP000319817">
    <property type="component" value="Chromosome"/>
</dbReference>
<dbReference type="AlphaFoldDB" id="A0A517NVB0"/>